<feature type="region of interest" description="Disordered" evidence="1">
    <location>
        <begin position="82"/>
        <end position="105"/>
    </location>
</feature>
<gene>
    <name evidence="2" type="ORF">LX32DRAFT_326730</name>
</gene>
<evidence type="ECO:0000313" key="2">
    <source>
        <dbReference type="EMBL" id="KAK2030483.1"/>
    </source>
</evidence>
<evidence type="ECO:0000313" key="3">
    <source>
        <dbReference type="Proteomes" id="UP001232148"/>
    </source>
</evidence>
<proteinExistence type="predicted"/>
<sequence>MQAIFDWTIIRAGEDIRAINARLPVSSQSKLRLPSSYWYHTIPTLLGSQDALPQQALANGSTALGLAINRTSRGPCTVYTRRKQKSRRASQHARLRDAKGRARPEPRPVAMPIVACHLAAVSLGSHHAGCQWLGWLVTHRTHKYPGSSPMLATRGVAMSKRSGAWRYIQLSASVFVLITPNPEPAGGGVRLRV</sequence>
<reference evidence="2" key="1">
    <citation type="submission" date="2021-06" db="EMBL/GenBank/DDBJ databases">
        <title>Comparative genomics, transcriptomics and evolutionary studies reveal genomic signatures of adaptation to plant cell wall in hemibiotrophic fungi.</title>
        <authorList>
            <consortium name="DOE Joint Genome Institute"/>
            <person name="Baroncelli R."/>
            <person name="Diaz J.F."/>
            <person name="Benocci T."/>
            <person name="Peng M."/>
            <person name="Battaglia E."/>
            <person name="Haridas S."/>
            <person name="Andreopoulos W."/>
            <person name="Labutti K."/>
            <person name="Pangilinan J."/>
            <person name="Floch G.L."/>
            <person name="Makela M.R."/>
            <person name="Henrissat B."/>
            <person name="Grigoriev I.V."/>
            <person name="Crouch J.A."/>
            <person name="De Vries R.P."/>
            <person name="Sukno S.A."/>
            <person name="Thon M.R."/>
        </authorList>
    </citation>
    <scope>NUCLEOTIDE SEQUENCE</scope>
    <source>
        <strain evidence="2">MAFF235873</strain>
    </source>
</reference>
<dbReference type="EMBL" id="MU842851">
    <property type="protein sequence ID" value="KAK2030483.1"/>
    <property type="molecule type" value="Genomic_DNA"/>
</dbReference>
<dbReference type="Proteomes" id="UP001232148">
    <property type="component" value="Unassembled WGS sequence"/>
</dbReference>
<protein>
    <submittedName>
        <fullName evidence="2">Uncharacterized protein</fullName>
    </submittedName>
</protein>
<comment type="caution">
    <text evidence="2">The sequence shown here is derived from an EMBL/GenBank/DDBJ whole genome shotgun (WGS) entry which is preliminary data.</text>
</comment>
<organism evidence="2 3">
    <name type="scientific">Colletotrichum zoysiae</name>
    <dbReference type="NCBI Taxonomy" id="1216348"/>
    <lineage>
        <taxon>Eukaryota</taxon>
        <taxon>Fungi</taxon>
        <taxon>Dikarya</taxon>
        <taxon>Ascomycota</taxon>
        <taxon>Pezizomycotina</taxon>
        <taxon>Sordariomycetes</taxon>
        <taxon>Hypocreomycetidae</taxon>
        <taxon>Glomerellales</taxon>
        <taxon>Glomerellaceae</taxon>
        <taxon>Colletotrichum</taxon>
        <taxon>Colletotrichum graminicola species complex</taxon>
    </lineage>
</organism>
<name>A0AAD9HKA2_9PEZI</name>
<accession>A0AAD9HKA2</accession>
<feature type="compositionally biased region" description="Basic and acidic residues" evidence="1">
    <location>
        <begin position="94"/>
        <end position="105"/>
    </location>
</feature>
<evidence type="ECO:0000256" key="1">
    <source>
        <dbReference type="SAM" id="MobiDB-lite"/>
    </source>
</evidence>
<keyword evidence="3" id="KW-1185">Reference proteome</keyword>
<feature type="compositionally biased region" description="Basic residues" evidence="1">
    <location>
        <begin position="82"/>
        <end position="93"/>
    </location>
</feature>
<dbReference type="AlphaFoldDB" id="A0AAD9HKA2"/>